<evidence type="ECO:0000256" key="1">
    <source>
        <dbReference type="SAM" id="Phobius"/>
    </source>
</evidence>
<sequence length="79" mass="8785">MNPLAIQGVAGAVDRFAVIGYGTVYLDIQERYYKGARLRHCSSSVARFQSLLLHFIVAAILSLVFDVNIKVRKLAFAIE</sequence>
<feature type="transmembrane region" description="Helical" evidence="1">
    <location>
        <begin position="51"/>
        <end position="69"/>
    </location>
</feature>
<keyword evidence="1" id="KW-0812">Transmembrane</keyword>
<evidence type="ECO:0000313" key="2">
    <source>
        <dbReference type="EMBL" id="VDM80399.1"/>
    </source>
</evidence>
<name>A0A3P7JKP1_STRVU</name>
<keyword evidence="3" id="KW-1185">Reference proteome</keyword>
<gene>
    <name evidence="2" type="ORF">SVUK_LOCUS15397</name>
</gene>
<reference evidence="2 3" key="1">
    <citation type="submission" date="2018-11" db="EMBL/GenBank/DDBJ databases">
        <authorList>
            <consortium name="Pathogen Informatics"/>
        </authorList>
    </citation>
    <scope>NUCLEOTIDE SEQUENCE [LARGE SCALE GENOMIC DNA]</scope>
</reference>
<accession>A0A3P7JKP1</accession>
<organism evidence="2 3">
    <name type="scientific">Strongylus vulgaris</name>
    <name type="common">Blood worm</name>
    <dbReference type="NCBI Taxonomy" id="40348"/>
    <lineage>
        <taxon>Eukaryota</taxon>
        <taxon>Metazoa</taxon>
        <taxon>Ecdysozoa</taxon>
        <taxon>Nematoda</taxon>
        <taxon>Chromadorea</taxon>
        <taxon>Rhabditida</taxon>
        <taxon>Rhabditina</taxon>
        <taxon>Rhabditomorpha</taxon>
        <taxon>Strongyloidea</taxon>
        <taxon>Strongylidae</taxon>
        <taxon>Strongylus</taxon>
    </lineage>
</organism>
<keyword evidence="1" id="KW-1133">Transmembrane helix</keyword>
<proteinExistence type="predicted"/>
<dbReference type="Proteomes" id="UP000270094">
    <property type="component" value="Unassembled WGS sequence"/>
</dbReference>
<evidence type="ECO:0000313" key="3">
    <source>
        <dbReference type="Proteomes" id="UP000270094"/>
    </source>
</evidence>
<protein>
    <submittedName>
        <fullName evidence="2">Uncharacterized protein</fullName>
    </submittedName>
</protein>
<dbReference type="EMBL" id="UYYB01108483">
    <property type="protein sequence ID" value="VDM80399.1"/>
    <property type="molecule type" value="Genomic_DNA"/>
</dbReference>
<keyword evidence="1" id="KW-0472">Membrane</keyword>
<dbReference type="AlphaFoldDB" id="A0A3P7JKP1"/>